<reference evidence="2" key="1">
    <citation type="submission" date="2023-07" db="EMBL/GenBank/DDBJ databases">
        <title>Whole genome shotgun sequence of Streptomyces nojiriensis NBRC 13794.</title>
        <authorList>
            <person name="Komaki H."/>
            <person name="Tamura T."/>
        </authorList>
    </citation>
    <scope>NUCLEOTIDE SEQUENCE [LARGE SCALE GENOMIC DNA]</scope>
    <source>
        <strain evidence="2">NBRC 13794</strain>
    </source>
</reference>
<evidence type="ECO:0000313" key="1">
    <source>
        <dbReference type="EMBL" id="GHI68088.1"/>
    </source>
</evidence>
<dbReference type="RefSeq" id="WP_189745081.1">
    <property type="nucleotide sequence ID" value="NZ_BMRL01000017.1"/>
</dbReference>
<comment type="caution">
    <text evidence="1">The sequence shown here is derived from an EMBL/GenBank/DDBJ whole genome shotgun (WGS) entry which is preliminary data.</text>
</comment>
<name>A0ABQ3SIW5_9ACTN</name>
<protein>
    <submittedName>
        <fullName evidence="1">Uncharacterized protein</fullName>
    </submittedName>
</protein>
<proteinExistence type="predicted"/>
<sequence length="79" mass="8877">MPVVLPRLIGTGKWFGYGDRVLTPADDAALLRRRQEQWGAELFLAHGACLELAVDRPPLDPRAAGDGMVRSTMWSLWWD</sequence>
<gene>
    <name evidence="1" type="ORF">Snoj_20060</name>
</gene>
<keyword evidence="2" id="KW-1185">Reference proteome</keyword>
<organism evidence="1 2">
    <name type="scientific">Streptomyces nojiriensis</name>
    <dbReference type="NCBI Taxonomy" id="66374"/>
    <lineage>
        <taxon>Bacteria</taxon>
        <taxon>Bacillati</taxon>
        <taxon>Actinomycetota</taxon>
        <taxon>Actinomycetes</taxon>
        <taxon>Kitasatosporales</taxon>
        <taxon>Streptomycetaceae</taxon>
        <taxon>Streptomyces</taxon>
    </lineage>
</organism>
<evidence type="ECO:0000313" key="2">
    <source>
        <dbReference type="Proteomes" id="UP000613974"/>
    </source>
</evidence>
<dbReference type="Proteomes" id="UP000613974">
    <property type="component" value="Unassembled WGS sequence"/>
</dbReference>
<accession>A0ABQ3SIW5</accession>
<dbReference type="GeneID" id="95594390"/>
<dbReference type="EMBL" id="BNEC01000003">
    <property type="protein sequence ID" value="GHI68088.1"/>
    <property type="molecule type" value="Genomic_DNA"/>
</dbReference>